<dbReference type="Proteomes" id="UP000811545">
    <property type="component" value="Unassembled WGS sequence"/>
</dbReference>
<dbReference type="AlphaFoldDB" id="A0A9E2F292"/>
<evidence type="ECO:0000313" key="1">
    <source>
        <dbReference type="EMBL" id="MBT9145422.1"/>
    </source>
</evidence>
<organism evidence="1 2">
    <name type="scientific">Psychracetigena formicireducens</name>
    <dbReference type="NCBI Taxonomy" id="2986056"/>
    <lineage>
        <taxon>Bacteria</taxon>
        <taxon>Bacillati</taxon>
        <taxon>Candidatus Lithacetigenota</taxon>
        <taxon>Candidatus Psychracetigena</taxon>
    </lineage>
</organism>
<evidence type="ECO:0000313" key="2">
    <source>
        <dbReference type="Proteomes" id="UP000811545"/>
    </source>
</evidence>
<reference evidence="1 2" key="1">
    <citation type="journal article" date="2021" name="bioRxiv">
        <title>Unique metabolic strategies in Hadean analogues reveal hints for primordial physiology.</title>
        <authorList>
            <person name="Nobu M.K."/>
            <person name="Nakai R."/>
            <person name="Tamazawa S."/>
            <person name="Mori H."/>
            <person name="Toyoda A."/>
            <person name="Ijiri A."/>
            <person name="Suzuki S."/>
            <person name="Kurokawa K."/>
            <person name="Kamagata Y."/>
            <person name="Tamaki H."/>
        </authorList>
    </citation>
    <scope>NUCLEOTIDE SEQUENCE [LARGE SCALE GENOMIC DNA]</scope>
    <source>
        <strain evidence="1">BS525</strain>
    </source>
</reference>
<name>A0A9E2F292_PSYF1</name>
<proteinExistence type="predicted"/>
<dbReference type="EMBL" id="QLTW01000091">
    <property type="protein sequence ID" value="MBT9145422.1"/>
    <property type="molecule type" value="Genomic_DNA"/>
</dbReference>
<comment type="caution">
    <text evidence="1">The sequence shown here is derived from an EMBL/GenBank/DDBJ whole genome shotgun (WGS) entry which is preliminary data.</text>
</comment>
<accession>A0A9E2F292</accession>
<gene>
    <name evidence="1" type="ORF">DDT42_01293</name>
</gene>
<protein>
    <submittedName>
        <fullName evidence="1">Uncharacterized protein</fullName>
    </submittedName>
</protein>
<sequence>MSFSNANGLSFYTSAGNAIIGSYTVPTQSVQTQNLVSVNGSVGNISLQNGNNVTFGFNVSTITASASFNQTVQTQNSVLVQGSSGALSFSNSNGITFGFNASTITASHNGLTTAAASNHSHGNPTLALTNISGTTASNSNGLTLSLSAAPGGGGSINFSAGTTSGNLNSIVFSNSNGVSFGLNGSVMTASAVGGGGAGFTAGMINAGNTDGTTGLATNQLILMGGLNITLFQSTGAGGNSISINAPQGGIGAGTQTAFSGTVNFINSNGIRFGMSNGSQITADNAISTYVNMLPASTGAAQLGIMGQTTAWAWFHPFLVNQNLEFNHVKVLMSHTYASSTVSGRQSISSMWGIYSNNMGTLSRISSGSFSFGITNSSVSATFNYPASTNTDGYTHTTVGYTGTAGIQENFGTIGRRPVELVLGNSMSLSPGMYWLGMHQRLSSTGFNGGLANFIVGNLVHPMHSIAPYGRASTAVVTATSGFRQPYLGLGAYTSSGLTEFGGTTLPPIAHLTGFNVIANDVMPFITILST</sequence>